<protein>
    <submittedName>
        <fullName evidence="1">PilT domain-containing protein</fullName>
    </submittedName>
</protein>
<dbReference type="Gene3D" id="3.40.50.1010">
    <property type="entry name" value="5'-nuclease"/>
    <property type="match status" value="1"/>
</dbReference>
<dbReference type="AlphaFoldDB" id="T1C6C2"/>
<dbReference type="InterPro" id="IPR029060">
    <property type="entry name" value="PIN-like_dom_sf"/>
</dbReference>
<reference evidence="1" key="1">
    <citation type="submission" date="2013-08" db="EMBL/GenBank/DDBJ databases">
        <authorList>
            <person name="Mendez C."/>
            <person name="Richter M."/>
            <person name="Ferrer M."/>
            <person name="Sanchez J."/>
        </authorList>
    </citation>
    <scope>NUCLEOTIDE SEQUENCE</scope>
</reference>
<dbReference type="EMBL" id="AUZY01000730">
    <property type="protein sequence ID" value="EQD77567.1"/>
    <property type="molecule type" value="Genomic_DNA"/>
</dbReference>
<gene>
    <name evidence="1" type="ORF">B1B_00995</name>
</gene>
<evidence type="ECO:0000313" key="1">
    <source>
        <dbReference type="EMBL" id="EQD77567.1"/>
    </source>
</evidence>
<accession>T1C6C2</accession>
<organism evidence="1">
    <name type="scientific">mine drainage metagenome</name>
    <dbReference type="NCBI Taxonomy" id="410659"/>
    <lineage>
        <taxon>unclassified sequences</taxon>
        <taxon>metagenomes</taxon>
        <taxon>ecological metagenomes</taxon>
    </lineage>
</organism>
<reference evidence="1" key="2">
    <citation type="journal article" date="2014" name="ISME J.">
        <title>Microbial stratification in low pH oxic and suboxic macroscopic growths along an acid mine drainage.</title>
        <authorList>
            <person name="Mendez-Garcia C."/>
            <person name="Mesa V."/>
            <person name="Sprenger R.R."/>
            <person name="Richter M."/>
            <person name="Diez M.S."/>
            <person name="Solano J."/>
            <person name="Bargiela R."/>
            <person name="Golyshina O.V."/>
            <person name="Manteca A."/>
            <person name="Ramos J.L."/>
            <person name="Gallego J.R."/>
            <person name="Llorente I."/>
            <person name="Martins Dos Santos V.A."/>
            <person name="Jensen O.N."/>
            <person name="Pelaez A.I."/>
            <person name="Sanchez J."/>
            <person name="Ferrer M."/>
        </authorList>
    </citation>
    <scope>NUCLEOTIDE SEQUENCE</scope>
</reference>
<name>T1C6C2_9ZZZZ</name>
<dbReference type="SUPFAM" id="SSF88723">
    <property type="entry name" value="PIN domain-like"/>
    <property type="match status" value="1"/>
</dbReference>
<comment type="caution">
    <text evidence="1">The sequence shown here is derived from an EMBL/GenBank/DDBJ whole genome shotgun (WGS) entry which is preliminary data.</text>
</comment>
<sequence length="123" mass="13844">MSVFLDSYAIIEMARGNPRYAAVREGEFATSVGNLLEVYYVLLQSGEEDLAEKALDEFGPLAVDLPRDLISRIARFRLERKGTTGRRFSYVDASGYLYAQDRGLEFVTGALEFEGCPGMRFLR</sequence>
<proteinExistence type="predicted"/>